<evidence type="ECO:0000256" key="1">
    <source>
        <dbReference type="SAM" id="MobiDB-lite"/>
    </source>
</evidence>
<feature type="region of interest" description="Disordered" evidence="1">
    <location>
        <begin position="605"/>
        <end position="647"/>
    </location>
</feature>
<dbReference type="SMART" id="SM00355">
    <property type="entry name" value="ZnF_C2H2"/>
    <property type="match status" value="3"/>
</dbReference>
<sequence length="1222" mass="131934">MSPASQSAAAPVTVPVAHPHPPPTLLQTGTSSHPNGPNGPNGPNATGRTAAQMTSASPATAGTADPGVSGQTSASPRPVVKMKRTGHQGPFPVSSFPSFPSPLGSRVGPKPSLQTPTKPKAASSSLLFPPATRNRPPSHARQSHVGLPNSVAASLSSSLRLSSSASPSPDLDPQAFSSRPSIGSAHPYRPMDHAGRRPSGSRREISPDSSRLSSSNKSPSPKPAQQPLPSSNASLDRNTPRASHRGTSAFRIASSPFRSSGRTAPKPEPQAEQTLVAIPSGPSAVAPSINPKTNKVYSSADAIDDGNYKHYLQVDDPSETDSNTRGALIPQNYRKSDDAEYPWICPVRSCRSKHAVLSGLGTHFTSTHREKCFNDNLDGTLTDLGEYHAVGDNPSNQPIIVSKRPMTLNESPFAPAWRREKHRPVVVPPRRKLRSRSTTSLLGSSDTSSLPEVESSSSDSEAGVDKRRIFRMANPDRAYNQWIDPGNGSRQTMSGALLPDDYTKHTSIPDRPFICPIRSCRHLHKNISDLSIHWERAHLGRYLNDNLDGTFTVIGDRQKLHKPAVVISRTPNDSDPIVAAKYPRYTTGKNSVWVDLHEENTVIDQNTGVSDINSGSRITRNVPPKSASSQPRIKEPRPTAPPPQIGTKEAQGRFEDIANVSEPTSPMPETIRSDVGIVNTRSGRPYASWVDLETGAVKPINCAVVPDGYELLTDEHPTRPFVCPIRTCRRLCRALHGLVAHFALTHPKDVLNDNCDGTLSIVGQGKSCIVVSQNPLGPDEPMVDPTFPEYSKAFYERELAKHHSRSTPSTRPTLTDNSVLEADDEFEDADGPDNAPELPSPKPPAKKDVVRSSDGADPQGPWSFLCAELDKEYPLILTGCTEVLLQLPPARSLDLRRPLKKDLDPRQLDATLIQLVGEEFPKAPCTQCRKGTGPFYSCVRAPVPIAEQLHPHLKSRKLACANCLFTKLAHSCSVKYSGVRYNSGAWSLPGAKLAAAPKSSDPRPPSFSHQLNEEIPETSSSEEDYSETRNLLKRRRSARAHHVAEEPDPKRRVVTMRVQPDKLGVTTSAPASAPRPRVPAQAPVSGAVIIGVNPATTQDVLDMEDWEMEEGQIPAADASTSGQNLATHISIGQTVQLFTDVSLSTQVISSSGAFSFTPDGNKTRVCVIIGGKLKVQVGDEKEFVIGQRGMFRISPGVKCLVLNTTYIDAMLQVTTMTGPGQQ</sequence>
<feature type="compositionally biased region" description="Polar residues" evidence="1">
    <location>
        <begin position="112"/>
        <end position="126"/>
    </location>
</feature>
<feature type="compositionally biased region" description="Low complexity" evidence="1">
    <location>
        <begin position="207"/>
        <end position="219"/>
    </location>
</feature>
<feature type="compositionally biased region" description="Basic residues" evidence="1">
    <location>
        <begin position="419"/>
        <end position="435"/>
    </location>
</feature>
<dbReference type="AlphaFoldDB" id="A0AA40K1S4"/>
<dbReference type="EMBL" id="JAUKUD010000005">
    <property type="protein sequence ID" value="KAK0742798.1"/>
    <property type="molecule type" value="Genomic_DNA"/>
</dbReference>
<feature type="compositionally biased region" description="Acidic residues" evidence="1">
    <location>
        <begin position="1014"/>
        <end position="1025"/>
    </location>
</feature>
<organism evidence="3 4">
    <name type="scientific">Schizothecium vesticola</name>
    <dbReference type="NCBI Taxonomy" id="314040"/>
    <lineage>
        <taxon>Eukaryota</taxon>
        <taxon>Fungi</taxon>
        <taxon>Dikarya</taxon>
        <taxon>Ascomycota</taxon>
        <taxon>Pezizomycotina</taxon>
        <taxon>Sordariomycetes</taxon>
        <taxon>Sordariomycetidae</taxon>
        <taxon>Sordariales</taxon>
        <taxon>Schizotheciaceae</taxon>
        <taxon>Schizothecium</taxon>
    </lineage>
</organism>
<feature type="compositionally biased region" description="Low complexity" evidence="1">
    <location>
        <begin position="90"/>
        <end position="102"/>
    </location>
</feature>
<feature type="region of interest" description="Disordered" evidence="1">
    <location>
        <begin position="1"/>
        <end position="273"/>
    </location>
</feature>
<dbReference type="Pfam" id="PF12511">
    <property type="entry name" value="DUF3716"/>
    <property type="match status" value="1"/>
</dbReference>
<keyword evidence="4" id="KW-1185">Reference proteome</keyword>
<accession>A0AA40K1S4</accession>
<name>A0AA40K1S4_9PEZI</name>
<evidence type="ECO:0000313" key="4">
    <source>
        <dbReference type="Proteomes" id="UP001172155"/>
    </source>
</evidence>
<feature type="region of interest" description="Disordered" evidence="1">
    <location>
        <begin position="419"/>
        <end position="465"/>
    </location>
</feature>
<feature type="compositionally biased region" description="Low complexity" evidence="1">
    <location>
        <begin position="1"/>
        <end position="17"/>
    </location>
</feature>
<dbReference type="Proteomes" id="UP001172155">
    <property type="component" value="Unassembled WGS sequence"/>
</dbReference>
<feature type="compositionally biased region" description="Polar residues" evidence="1">
    <location>
        <begin position="46"/>
        <end position="60"/>
    </location>
</feature>
<feature type="domain" description="C2H2-type" evidence="2">
    <location>
        <begin position="343"/>
        <end position="368"/>
    </location>
</feature>
<evidence type="ECO:0000313" key="3">
    <source>
        <dbReference type="EMBL" id="KAK0742798.1"/>
    </source>
</evidence>
<gene>
    <name evidence="3" type="ORF">B0T18DRAFT_170317</name>
</gene>
<comment type="caution">
    <text evidence="3">The sequence shown here is derived from an EMBL/GenBank/DDBJ whole genome shotgun (WGS) entry which is preliminary data.</text>
</comment>
<feature type="compositionally biased region" description="Polar residues" evidence="1">
    <location>
        <begin position="232"/>
        <end position="241"/>
    </location>
</feature>
<feature type="compositionally biased region" description="Low complexity" evidence="1">
    <location>
        <begin position="34"/>
        <end position="44"/>
    </location>
</feature>
<feature type="compositionally biased region" description="Basic residues" evidence="1">
    <location>
        <begin position="1031"/>
        <end position="1041"/>
    </location>
</feature>
<feature type="domain" description="C2H2-type" evidence="2">
    <location>
        <begin position="721"/>
        <end position="746"/>
    </location>
</feature>
<evidence type="ECO:0000259" key="2">
    <source>
        <dbReference type="SMART" id="SM00355"/>
    </source>
</evidence>
<dbReference type="PANTHER" id="PTHR24216">
    <property type="entry name" value="PAXILLIN-RELATED"/>
    <property type="match status" value="1"/>
</dbReference>
<feature type="region of interest" description="Disordered" evidence="1">
    <location>
        <begin position="994"/>
        <end position="1049"/>
    </location>
</feature>
<feature type="compositionally biased region" description="Basic and acidic residues" evidence="1">
    <location>
        <begin position="189"/>
        <end position="206"/>
    </location>
</feature>
<protein>
    <recommendedName>
        <fullName evidence="2">C2H2-type domain-containing protein</fullName>
    </recommendedName>
</protein>
<dbReference type="InterPro" id="IPR013087">
    <property type="entry name" value="Znf_C2H2_type"/>
</dbReference>
<proteinExistence type="predicted"/>
<feature type="region of interest" description="Disordered" evidence="1">
    <location>
        <begin position="825"/>
        <end position="857"/>
    </location>
</feature>
<feature type="domain" description="C2H2-type" evidence="2">
    <location>
        <begin position="513"/>
        <end position="538"/>
    </location>
</feature>
<feature type="compositionally biased region" description="Low complexity" evidence="1">
    <location>
        <begin position="436"/>
        <end position="461"/>
    </location>
</feature>
<feature type="compositionally biased region" description="Low complexity" evidence="1">
    <location>
        <begin position="147"/>
        <end position="171"/>
    </location>
</feature>
<reference evidence="3" key="1">
    <citation type="submission" date="2023-06" db="EMBL/GenBank/DDBJ databases">
        <title>Genome-scale phylogeny and comparative genomics of the fungal order Sordariales.</title>
        <authorList>
            <consortium name="Lawrence Berkeley National Laboratory"/>
            <person name="Hensen N."/>
            <person name="Bonometti L."/>
            <person name="Westerberg I."/>
            <person name="Brannstrom I.O."/>
            <person name="Guillou S."/>
            <person name="Cros-Aarteil S."/>
            <person name="Calhoun S."/>
            <person name="Haridas S."/>
            <person name="Kuo A."/>
            <person name="Mondo S."/>
            <person name="Pangilinan J."/>
            <person name="Riley R."/>
            <person name="LaButti K."/>
            <person name="Andreopoulos B."/>
            <person name="Lipzen A."/>
            <person name="Chen C."/>
            <person name="Yanf M."/>
            <person name="Daum C."/>
            <person name="Ng V."/>
            <person name="Clum A."/>
            <person name="Steindorff A."/>
            <person name="Ohm R."/>
            <person name="Martin F."/>
            <person name="Silar P."/>
            <person name="Natvig D."/>
            <person name="Lalanne C."/>
            <person name="Gautier V."/>
            <person name="Ament-velasquez S.L."/>
            <person name="Kruys A."/>
            <person name="Hutchinson M.I."/>
            <person name="Powell A.J."/>
            <person name="Barry K."/>
            <person name="Miller A.N."/>
            <person name="Grigoriev I.V."/>
            <person name="Debuchy R."/>
            <person name="Gladieux P."/>
            <person name="Thoren M.H."/>
            <person name="Johannesson H."/>
        </authorList>
    </citation>
    <scope>NUCLEOTIDE SEQUENCE</scope>
    <source>
        <strain evidence="3">SMH3187-1</strain>
    </source>
</reference>
<dbReference type="InterPro" id="IPR022190">
    <property type="entry name" value="DUF3716"/>
</dbReference>
<feature type="compositionally biased region" description="Polar residues" evidence="1">
    <location>
        <begin position="605"/>
        <end position="619"/>
    </location>
</feature>